<feature type="compositionally biased region" description="Polar residues" evidence="1">
    <location>
        <begin position="563"/>
        <end position="583"/>
    </location>
</feature>
<protein>
    <submittedName>
        <fullName evidence="3">Uncharacterized protein</fullName>
    </submittedName>
</protein>
<dbReference type="EMBL" id="JASJQH010007405">
    <property type="protein sequence ID" value="KAK9709519.1"/>
    <property type="molecule type" value="Genomic_DNA"/>
</dbReference>
<name>A0ABR2VXR7_9FUNG</name>
<feature type="region of interest" description="Disordered" evidence="1">
    <location>
        <begin position="563"/>
        <end position="593"/>
    </location>
</feature>
<keyword evidence="4" id="KW-1185">Reference proteome</keyword>
<reference evidence="3 4" key="1">
    <citation type="submission" date="2023-04" db="EMBL/GenBank/DDBJ databases">
        <title>Genome of Basidiobolus ranarum AG-B5.</title>
        <authorList>
            <person name="Stajich J.E."/>
            <person name="Carter-House D."/>
            <person name="Gryganskyi A."/>
        </authorList>
    </citation>
    <scope>NUCLEOTIDE SEQUENCE [LARGE SCALE GENOMIC DNA]</scope>
    <source>
        <strain evidence="3 4">AG-B5</strain>
    </source>
</reference>
<evidence type="ECO:0000256" key="1">
    <source>
        <dbReference type="SAM" id="MobiDB-lite"/>
    </source>
</evidence>
<keyword evidence="2" id="KW-1133">Transmembrane helix</keyword>
<evidence type="ECO:0000313" key="4">
    <source>
        <dbReference type="Proteomes" id="UP001479436"/>
    </source>
</evidence>
<gene>
    <name evidence="3" type="ORF">K7432_008990</name>
</gene>
<comment type="caution">
    <text evidence="3">The sequence shown here is derived from an EMBL/GenBank/DDBJ whole genome shotgun (WGS) entry which is preliminary data.</text>
</comment>
<feature type="region of interest" description="Disordered" evidence="1">
    <location>
        <begin position="1122"/>
        <end position="1175"/>
    </location>
</feature>
<keyword evidence="2" id="KW-0472">Membrane</keyword>
<evidence type="ECO:0000256" key="2">
    <source>
        <dbReference type="SAM" id="Phobius"/>
    </source>
</evidence>
<organism evidence="3 4">
    <name type="scientific">Basidiobolus ranarum</name>
    <dbReference type="NCBI Taxonomy" id="34480"/>
    <lineage>
        <taxon>Eukaryota</taxon>
        <taxon>Fungi</taxon>
        <taxon>Fungi incertae sedis</taxon>
        <taxon>Zoopagomycota</taxon>
        <taxon>Entomophthoromycotina</taxon>
        <taxon>Basidiobolomycetes</taxon>
        <taxon>Basidiobolales</taxon>
        <taxon>Basidiobolaceae</taxon>
        <taxon>Basidiobolus</taxon>
    </lineage>
</organism>
<proteinExistence type="predicted"/>
<accession>A0ABR2VXR7</accession>
<dbReference type="Proteomes" id="UP001479436">
    <property type="component" value="Unassembled WGS sequence"/>
</dbReference>
<keyword evidence="2" id="KW-0812">Transmembrane</keyword>
<evidence type="ECO:0000313" key="3">
    <source>
        <dbReference type="EMBL" id="KAK9709519.1"/>
    </source>
</evidence>
<feature type="transmembrane region" description="Helical" evidence="2">
    <location>
        <begin position="847"/>
        <end position="866"/>
    </location>
</feature>
<sequence length="1175" mass="129526">MSVVTPVPKPNYADLVSVMTGRDCLNGWDVLVSYDEDTINNLLSHSAQKIGFLKPITFDFKYTDDRTEEEITVYIEINMKNPTLQFSTTADEHITLLCPFTGSYSYSDRPTKPKTFPDGLQLLLDVSLVNVSGTVSGTDFTPSSQENTAKSNEIVLIPVDNQVAQGVCLDLRNVSPTLINTPSGNTTPGNLSYFSSLIKDGITRHFRDSTRLSLYLGGISNVAPPNGDIVLKPNAFCFSIIPAGKDPNNNTKNIPGVLCTWISVEGSAGSLKQGNGHIFQPNNIPMNPIPSESMASVIFSHNCLANMFFVPGLKSALDNVSCTSVPGKIGMTFSGNLPSSPINVAEDDDHSVYGGHHFDGCHTNLNTPAATITIGASIVSNPTPEKPTPPIKLDWSSQNFTLNWNTYTTGEGATHKDGAIDCTFKYSGSANWSSPASDPNSLHVDFNMNSEIKAEMNPEHVSKWSKFGGGSDSFPSEYKHLPRFGFSMMVPMKGLSYLLTTNLLFPGKNIFIADSPVTPDSGNLKDKIGLACPRDTVLTGNINQDAAGVIAARLKAMKQSYQNDGLTPSSLNPEHTNGSNAPNSDGHLKLNRSSSVPTMNDPAMISGTSLIDAFKDDIFSEKASPILCEMFQVAANTTVRNYENMLDVIDKSQYKGLTDDELMGMYGLTLYDIFPDLKDKNATNNMGPTAVDAAAMLDIRAFGGYYTVQNPVSDAGKVLYINAVTGGITFSGVQNVIPTRGTDSTSGQPTNNFIFTANGKKYAIVLSASLDEFNLFQTSFSGTRQDPMSGAIESFNGKLKKIAPPLDVLEGPSFGYEETGQFHESDLHPSKLGLLDGWDTFANINGIIGLAGTVIGIVGCCFACYWQRQASRAERRLDLHLQNIELLIEDGSKRNREDYSRMTNNLQKEGNARAERELRQNFDSKKLAEQILSEGGDCVDADVKREIDKLTEEQKKILAETRPEDLVQLEEFKHIFEIAREKMRARMKAAVDNCVGATLDDFVKNLKDKKIVENIRADEIASEAKDFWFKKQINPIIMPNNLNLLDTHVGGQLADEGNRIRDTVIKNIEDRIEQRKKEIDQRESSILEQADKIEKVKSDIKDAKTKEEKLELEKKKAQLEEAIDKMNKKQDSETKKQQDEIKEHKNAEIERKNSQKSREKMEKKEKAAKERLKKI</sequence>